<dbReference type="Proteomes" id="UP000294847">
    <property type="component" value="Chromosome 7"/>
</dbReference>
<evidence type="ECO:0000256" key="5">
    <source>
        <dbReference type="ARBA" id="ARBA00022801"/>
    </source>
</evidence>
<organism evidence="8 9">
    <name type="scientific">Pyricularia oryzae</name>
    <name type="common">Rice blast fungus</name>
    <name type="synonym">Magnaporthe oryzae</name>
    <dbReference type="NCBI Taxonomy" id="318829"/>
    <lineage>
        <taxon>Eukaryota</taxon>
        <taxon>Fungi</taxon>
        <taxon>Dikarya</taxon>
        <taxon>Ascomycota</taxon>
        <taxon>Pezizomycotina</taxon>
        <taxon>Sordariomycetes</taxon>
        <taxon>Sordariomycetidae</taxon>
        <taxon>Magnaporthales</taxon>
        <taxon>Pyriculariaceae</taxon>
        <taxon>Pyricularia</taxon>
    </lineage>
</organism>
<dbReference type="GO" id="GO:0071555">
    <property type="term" value="P:cell wall organization"/>
    <property type="evidence" value="ECO:0007669"/>
    <property type="project" value="TreeGrafter"/>
</dbReference>
<evidence type="ECO:0000256" key="2">
    <source>
        <dbReference type="ARBA" id="ARBA00004196"/>
    </source>
</evidence>
<dbReference type="SUPFAM" id="SSF51445">
    <property type="entry name" value="(Trans)glycosidases"/>
    <property type="match status" value="1"/>
</dbReference>
<evidence type="ECO:0000256" key="1">
    <source>
        <dbReference type="ARBA" id="ARBA00000382"/>
    </source>
</evidence>
<feature type="chain" id="PRO_5043870701" description="glucan endo-1,3-beta-D-glucosidase" evidence="7">
    <location>
        <begin position="23"/>
        <end position="351"/>
    </location>
</feature>
<dbReference type="GO" id="GO:0005576">
    <property type="term" value="C:extracellular region"/>
    <property type="evidence" value="ECO:0007669"/>
    <property type="project" value="TreeGrafter"/>
</dbReference>
<dbReference type="GO" id="GO:0009277">
    <property type="term" value="C:fungal-type cell wall"/>
    <property type="evidence" value="ECO:0007669"/>
    <property type="project" value="TreeGrafter"/>
</dbReference>
<reference evidence="8 9" key="1">
    <citation type="journal article" date="2019" name="Mol. Biol. Evol.">
        <title>Blast fungal genomes show frequent chromosomal changes, gene gains and losses, and effector gene turnover.</title>
        <authorList>
            <person name="Gomez Luciano L.B."/>
            <person name="Jason Tsai I."/>
            <person name="Chuma I."/>
            <person name="Tosa Y."/>
            <person name="Chen Y.H."/>
            <person name="Li J.Y."/>
            <person name="Li M.Y."/>
            <person name="Jade Lu M.Y."/>
            <person name="Nakayashiki H."/>
            <person name="Li W.H."/>
        </authorList>
    </citation>
    <scope>NUCLEOTIDE SEQUENCE [LARGE SCALE GENOMIC DNA]</scope>
    <source>
        <strain evidence="8">MZ5-1-6</strain>
    </source>
</reference>
<sequence length="351" mass="36169">MRPSNLAVAVAATAASTAQACASPPTSNSQSGTPLATMHQGFNYGNSNSTGGCRTHDDYTRLFNLARSLPAPGQDVAFTSARLYTSIECGTEGSAAPRPISAFQAAVDTNTTLLVGLWASSGQDGFTRELNTLVAALADPGYGAQLAALVVGVAVGSEDMFRADAIARGTCGPDVAHCQAGATAGEIAAYVQQARAALQGTALAGVAIGHVDTPAAWLLDGAAALVQQLDWVGHNSYPYWEASGQDNGIDTAGGRFDGALGITIGAAGSRPVWVTETGWPSSGPKSGNAEASPANAMKYWDEVGRQRLFGQRCTWWYILEDSNPDQSALSFAIWDTNTGQTRFALDGSGGG</sequence>
<dbReference type="PANTHER" id="PTHR16631">
    <property type="entry name" value="GLUCAN 1,3-BETA-GLUCOSIDASE"/>
    <property type="match status" value="1"/>
</dbReference>
<dbReference type="GO" id="GO:0009986">
    <property type="term" value="C:cell surface"/>
    <property type="evidence" value="ECO:0007669"/>
    <property type="project" value="TreeGrafter"/>
</dbReference>
<dbReference type="EC" id="3.2.1.39" evidence="4"/>
<comment type="catalytic activity">
    <reaction evidence="1">
        <text>Hydrolysis of (1-&gt;3)-beta-D-glucosidic linkages in (1-&gt;3)-beta-D-glucans.</text>
        <dbReference type="EC" id="3.2.1.39"/>
    </reaction>
</comment>
<evidence type="ECO:0000313" key="9">
    <source>
        <dbReference type="Proteomes" id="UP000294847"/>
    </source>
</evidence>
<dbReference type="PROSITE" id="PS51257">
    <property type="entry name" value="PROKAR_LIPOPROTEIN"/>
    <property type="match status" value="1"/>
</dbReference>
<evidence type="ECO:0000256" key="3">
    <source>
        <dbReference type="ARBA" id="ARBA00008773"/>
    </source>
</evidence>
<feature type="signal peptide" evidence="7">
    <location>
        <begin position="1"/>
        <end position="22"/>
    </location>
</feature>
<gene>
    <name evidence="8" type="ORF">PoMZ_13477</name>
</gene>
<comment type="similarity">
    <text evidence="3">Belongs to the glycosyl hydrolase 17 family.</text>
</comment>
<accession>A0A4V1C8D4</accession>
<feature type="region of interest" description="Disordered" evidence="6">
    <location>
        <begin position="20"/>
        <end position="41"/>
    </location>
</feature>
<proteinExistence type="inferred from homology"/>
<keyword evidence="7" id="KW-0732">Signal</keyword>
<evidence type="ECO:0000256" key="7">
    <source>
        <dbReference type="SAM" id="SignalP"/>
    </source>
</evidence>
<protein>
    <recommendedName>
        <fullName evidence="4">glucan endo-1,3-beta-D-glucosidase</fullName>
        <ecNumber evidence="4">3.2.1.39</ecNumber>
    </recommendedName>
</protein>
<dbReference type="GO" id="GO:0042973">
    <property type="term" value="F:glucan endo-1,3-beta-D-glucosidase activity"/>
    <property type="evidence" value="ECO:0007669"/>
    <property type="project" value="UniProtKB-EC"/>
</dbReference>
<feature type="compositionally biased region" description="Polar residues" evidence="6">
    <location>
        <begin position="24"/>
        <end position="34"/>
    </location>
</feature>
<dbReference type="EMBL" id="CP034210">
    <property type="protein sequence ID" value="QBZ66498.1"/>
    <property type="molecule type" value="Genomic_DNA"/>
</dbReference>
<name>A0A4V1C8D4_PYROR</name>
<dbReference type="AlphaFoldDB" id="A0A4V1C8D4"/>
<dbReference type="Gene3D" id="3.20.20.80">
    <property type="entry name" value="Glycosidases"/>
    <property type="match status" value="1"/>
</dbReference>
<dbReference type="InterPro" id="IPR017853">
    <property type="entry name" value="GH"/>
</dbReference>
<evidence type="ECO:0000256" key="6">
    <source>
        <dbReference type="SAM" id="MobiDB-lite"/>
    </source>
</evidence>
<comment type="subcellular location">
    <subcellularLocation>
        <location evidence="2">Cell envelope</location>
    </subcellularLocation>
</comment>
<evidence type="ECO:0000313" key="8">
    <source>
        <dbReference type="EMBL" id="QBZ66498.1"/>
    </source>
</evidence>
<evidence type="ECO:0000256" key="4">
    <source>
        <dbReference type="ARBA" id="ARBA00012780"/>
    </source>
</evidence>
<keyword evidence="5" id="KW-0378">Hydrolase</keyword>
<dbReference type="PANTHER" id="PTHR16631:SF13">
    <property type="entry name" value="GLUCAN ENDO-1,3-BETA-GLUCOSIDASE EGLC-RELATED"/>
    <property type="match status" value="1"/>
</dbReference>
<dbReference type="InterPro" id="IPR050732">
    <property type="entry name" value="Beta-glucan_modifiers"/>
</dbReference>